<evidence type="ECO:0000256" key="3">
    <source>
        <dbReference type="ARBA" id="ARBA00022552"/>
    </source>
</evidence>
<keyword evidence="4" id="KW-0677">Repeat</keyword>
<feature type="region of interest" description="Disordered" evidence="10">
    <location>
        <begin position="1801"/>
        <end position="1823"/>
    </location>
</feature>
<evidence type="ECO:0008006" key="14">
    <source>
        <dbReference type="Google" id="ProtNLM"/>
    </source>
</evidence>
<feature type="region of interest" description="Disordered" evidence="10">
    <location>
        <begin position="1059"/>
        <end position="1089"/>
    </location>
</feature>
<evidence type="ECO:0000256" key="8">
    <source>
        <dbReference type="PIRSR" id="PIRSR602129-50"/>
    </source>
</evidence>
<dbReference type="GO" id="GO:0016830">
    <property type="term" value="F:carbon-carbon lyase activity"/>
    <property type="evidence" value="ECO:0007669"/>
    <property type="project" value="InterPro"/>
</dbReference>
<evidence type="ECO:0000256" key="6">
    <source>
        <dbReference type="ARBA" id="ARBA00023239"/>
    </source>
</evidence>
<feature type="region of interest" description="Disordered" evidence="10">
    <location>
        <begin position="572"/>
        <end position="611"/>
    </location>
</feature>
<comment type="function">
    <text evidence="7">RNA-binding nucleolar protein required for pre-rRNA processing. Involved in production of 18S rRNA and assembly of small ribosomal subunit.</text>
</comment>
<dbReference type="GO" id="GO:0019752">
    <property type="term" value="P:carboxylic acid metabolic process"/>
    <property type="evidence" value="ECO:0007669"/>
    <property type="project" value="InterPro"/>
</dbReference>
<dbReference type="SUPFAM" id="SSF53383">
    <property type="entry name" value="PLP-dependent transferases"/>
    <property type="match status" value="1"/>
</dbReference>
<dbReference type="Gene3D" id="3.40.640.10">
    <property type="entry name" value="Type I PLP-dependent aspartate aminotransferase-like (Major domain)"/>
    <property type="match status" value="1"/>
</dbReference>
<feature type="modified residue" description="N6-(pyridoxal phosphate)lysine" evidence="8">
    <location>
        <position position="1578"/>
    </location>
</feature>
<comment type="cofactor">
    <cofactor evidence="1 8">
        <name>pyridoxal 5'-phosphate</name>
        <dbReference type="ChEBI" id="CHEBI:597326"/>
    </cofactor>
</comment>
<evidence type="ECO:0000256" key="1">
    <source>
        <dbReference type="ARBA" id="ARBA00001933"/>
    </source>
</evidence>
<dbReference type="InterPro" id="IPR015424">
    <property type="entry name" value="PyrdxlP-dep_Trfase"/>
</dbReference>
<keyword evidence="11" id="KW-1133">Transmembrane helix</keyword>
<feature type="region of interest" description="Disordered" evidence="10">
    <location>
        <begin position="831"/>
        <end position="854"/>
    </location>
</feature>
<feature type="region of interest" description="Disordered" evidence="10">
    <location>
        <begin position="752"/>
        <end position="771"/>
    </location>
</feature>
<dbReference type="Proteomes" id="UP000283841">
    <property type="component" value="Unassembled WGS sequence"/>
</dbReference>
<sequence>MLASRTRQPATKVATFAAAAKRTRPTRLQCRCYASNNQQKPSSSLLWPTLGAIGVGSAAFVGYTFLTNEPQPAPRTPAELVFEKSRRTDKPSKEDLSAQHVQVKKSLESPGVYAWGSNEYRVVDPDSNEAIILRDLKLDERSGAAISEDGDLIQWGKGYSETDFKPTKTLTGKNLVSLCMSRDRVIALSSNGNVYSLPISKNDQQSGPKPRESSWVPYVGSRARVSYRLLQPRLSLGEKVTAISGGEEHVLLLTNSGRVFSAASATDHYPSRGQLGIPGLTWATRPEGPVDACHEITALRGTKIVQVASGDYHSLLLDKDGRVFVFGDNGFGQLGIEFDPAFPYTDAPTLLPLQKLYPGKIWNPKATSIAAGGANTFFTVDATRILGPEEDKSLVRDLGHITADTWASGKGITGVLGNGRWTHLQDAPTKVKALSGLAEYDEKRKNTVPIRLRQLSVGATHASAVLDNNTHLDSSQRSTSDTNFGSDVLWWGGNEYWQLGTGKRNNIPTPTNINAPPDAVGKKTDNDRRLQIIPRHKGKLGNRTVSMEQRVECGKHVSAIYSAVTCIAAMPREKQKRGRRAEEKKRKREEVPEEAATKRPKPSTDNEQQVDFENNEDYIALEDGNGEGQNEYEGGHPSGDMPFYGLLDTEEQEYFSRASELLELNQFQDAEERQLFVESVYREAKGKELKIACSQSCSRLMEKLISMSDVHQIRRLFGKFLGHFLHLVQHRFASHCCETLFIHAAPAVTHKPSKKKKEEKVVDVEEGEEEDEVPDMSMADMFLAVVEELQENWGYLLTERFASHTIRVLLLVLAGEQVDVVSNKSVVASKKKERLGGTPTAEPPAENAVTQRRPVPQSFEDTLKKIMKDMTAVLDNTYLRALATHPVGNPVLQVLLSLELSHFGKSSAKDENSIIRRLIPDETLEEGSESALFVRGLLYDPVGSRLLETIVRCAPGKLFKNLYKNGIKERIGSLARNETASYVVLRVLERLGKDDLQAAVELILPEAQGLVERSRLVVPRVLIERCVVRGVNTAPIAKALEAAYDKDPATRLDQMLKLQPASQQESQEESQPKGEPQREPENPTARNAEKTHGSLLAQTMLGVSGPLSGMIYSSLLAKSSEDLLQMAMDPISSRVLQQALTLPTSTAQFRRQFTSRFLGHMNELALHSSGSHVADALWPATKDIFFVKERFAQELSQNELTLRDSFVGRAVWRNWSMDLYKRRPGEWKAKAKGLGPQTENGSGPAERPKSRIELARALSINPSLTHAKWEESESRGGSAKYLLIPFIDSADKDPFKTGSDRYGSDGDVRDAVTSLVDYRRPEDLRDTLQLEFPSSGKGQEGLLQILQKVLRYSVNTWHQGFLDKLYASTNAPGVAAELILATLNTNLHVYQVSPALTVIEKYTGKKLANLFGLTGQHAGGISVQGGSASNTTSIVIARNTLFPRTKTDGNDGYKFVLFTSGHGHYSIEKAAQMIGLGSKAVWAVPVDKTGRMIPSELEKLVQKAKDEGRTPFYVNATAGTTVFGSFDPFEEIAAICQRHNLWLHIDGSWGGSFVFSGRQKHKLAGAEKANSIAINPHKMLGAPVTCSFLLAADIRQFHRANTLPAGYLFHNDDPEPVTNGKPADQADLQVDSPEVWDLADLTLQCGRRADSLKLFLGWTYYGSDGYERQIDSACDIAAYLATLVSSNPNFILVSENPPPCLQVCFYYAPNRQFVYPPGSAPNELERGRRNSKITEKITRGIVSKGFMIDFAPPSGDEEAVGKGKFFRCVVNVLTTKETVETLVRAIEEVGPSVVEELRATEPHGPVLRKQGPFERGRGPVVRQ</sequence>
<dbReference type="PROSITE" id="PS00626">
    <property type="entry name" value="RCC1_2"/>
    <property type="match status" value="1"/>
</dbReference>
<feature type="transmembrane region" description="Helical" evidence="11">
    <location>
        <begin position="45"/>
        <end position="66"/>
    </location>
</feature>
<evidence type="ECO:0000256" key="2">
    <source>
        <dbReference type="ARBA" id="ARBA00022517"/>
    </source>
</evidence>
<dbReference type="SUPFAM" id="SSF48371">
    <property type="entry name" value="ARM repeat"/>
    <property type="match status" value="1"/>
</dbReference>
<dbReference type="EMBL" id="RCNU01000009">
    <property type="protein sequence ID" value="RWQ93461.1"/>
    <property type="molecule type" value="Genomic_DNA"/>
</dbReference>
<dbReference type="Gene3D" id="1.25.10.10">
    <property type="entry name" value="Leucine-rich Repeat Variant"/>
    <property type="match status" value="2"/>
</dbReference>
<keyword evidence="3" id="KW-0698">rRNA processing</keyword>
<dbReference type="VEuPathDB" id="FungiDB:C8Q69DRAFT_487651"/>
<dbReference type="Pfam" id="PF13540">
    <property type="entry name" value="RCC1_2"/>
    <property type="match status" value="1"/>
</dbReference>
<feature type="repeat" description="RCC1" evidence="9">
    <location>
        <begin position="321"/>
        <end position="382"/>
    </location>
</feature>
<dbReference type="Pfam" id="PF22493">
    <property type="entry name" value="PUF_NOP9"/>
    <property type="match status" value="1"/>
</dbReference>
<dbReference type="Gene3D" id="2.130.10.30">
    <property type="entry name" value="Regulator of chromosome condensation 1/beta-lactamase-inhibitor protein II"/>
    <property type="match status" value="1"/>
</dbReference>
<dbReference type="Gene3D" id="3.90.1150.170">
    <property type="match status" value="1"/>
</dbReference>
<dbReference type="GO" id="GO:0006364">
    <property type="term" value="P:rRNA processing"/>
    <property type="evidence" value="ECO:0007669"/>
    <property type="project" value="UniProtKB-KW"/>
</dbReference>
<dbReference type="GO" id="GO:0005743">
    <property type="term" value="C:mitochondrial inner membrane"/>
    <property type="evidence" value="ECO:0007669"/>
    <property type="project" value="TreeGrafter"/>
</dbReference>
<feature type="compositionally biased region" description="Basic and acidic residues" evidence="10">
    <location>
        <begin position="580"/>
        <end position="590"/>
    </location>
</feature>
<reference evidence="12 13" key="1">
    <citation type="journal article" date="2018" name="Front. Microbiol.">
        <title>Genomic and genetic insights into a cosmopolitan fungus, Paecilomyces variotii (Eurotiales).</title>
        <authorList>
            <person name="Urquhart A.S."/>
            <person name="Mondo S.J."/>
            <person name="Makela M.R."/>
            <person name="Hane J.K."/>
            <person name="Wiebenga A."/>
            <person name="He G."/>
            <person name="Mihaltcheva S."/>
            <person name="Pangilinan J."/>
            <person name="Lipzen A."/>
            <person name="Barry K."/>
            <person name="de Vries R.P."/>
            <person name="Grigoriev I.V."/>
            <person name="Idnurm A."/>
        </authorList>
    </citation>
    <scope>NUCLEOTIDE SEQUENCE [LARGE SCALE GENOMIC DNA]</scope>
    <source>
        <strain evidence="12 13">CBS 101075</strain>
    </source>
</reference>
<gene>
    <name evidence="12" type="ORF">C8Q69DRAFT_487651</name>
</gene>
<dbReference type="PROSITE" id="PS50012">
    <property type="entry name" value="RCC1_3"/>
    <property type="match status" value="2"/>
</dbReference>
<dbReference type="PANTHER" id="PTHR47563">
    <property type="entry name" value="PROTEIN FMP25, MITOCHONDRIAL"/>
    <property type="match status" value="1"/>
</dbReference>
<dbReference type="Pfam" id="PF00282">
    <property type="entry name" value="Pyridoxal_deC"/>
    <property type="match status" value="1"/>
</dbReference>
<dbReference type="GO" id="GO:0003723">
    <property type="term" value="F:RNA binding"/>
    <property type="evidence" value="ECO:0007669"/>
    <property type="project" value="InterPro"/>
</dbReference>
<dbReference type="SMART" id="SM00025">
    <property type="entry name" value="Pumilio"/>
    <property type="match status" value="6"/>
</dbReference>
<organism evidence="12 13">
    <name type="scientific">Byssochlamys spectabilis</name>
    <name type="common">Paecilomyces variotii</name>
    <dbReference type="NCBI Taxonomy" id="264951"/>
    <lineage>
        <taxon>Eukaryota</taxon>
        <taxon>Fungi</taxon>
        <taxon>Dikarya</taxon>
        <taxon>Ascomycota</taxon>
        <taxon>Pezizomycotina</taxon>
        <taxon>Eurotiomycetes</taxon>
        <taxon>Eurotiomycetidae</taxon>
        <taxon>Eurotiales</taxon>
        <taxon>Thermoascaceae</taxon>
        <taxon>Paecilomyces</taxon>
    </lineage>
</organism>
<comment type="caution">
    <text evidence="12">The sequence shown here is derived from an EMBL/GenBank/DDBJ whole genome shotgun (WGS) entry which is preliminary data.</text>
</comment>
<dbReference type="InterPro" id="IPR053245">
    <property type="entry name" value="MitoProcess-Associated"/>
</dbReference>
<keyword evidence="11" id="KW-0812">Transmembrane</keyword>
<dbReference type="InterPro" id="IPR016024">
    <property type="entry name" value="ARM-type_fold"/>
</dbReference>
<feature type="region of interest" description="Disordered" evidence="10">
    <location>
        <begin position="1228"/>
        <end position="1249"/>
    </location>
</feature>
<proteinExistence type="predicted"/>
<evidence type="ECO:0000256" key="10">
    <source>
        <dbReference type="SAM" id="MobiDB-lite"/>
    </source>
</evidence>
<evidence type="ECO:0000256" key="11">
    <source>
        <dbReference type="SAM" id="Phobius"/>
    </source>
</evidence>
<keyword evidence="2" id="KW-0690">Ribosome biogenesis</keyword>
<protein>
    <recommendedName>
        <fullName evidence="14">Glutamate decarboxylase</fullName>
    </recommendedName>
</protein>
<dbReference type="InterPro" id="IPR000408">
    <property type="entry name" value="Reg_chr_condens"/>
</dbReference>
<evidence type="ECO:0000256" key="9">
    <source>
        <dbReference type="PROSITE-ProRule" id="PRU00235"/>
    </source>
</evidence>
<dbReference type="InterPro" id="IPR015421">
    <property type="entry name" value="PyrdxlP-dep_Trfase_major"/>
</dbReference>
<name>A0A443HNW1_BYSSP</name>
<keyword evidence="6" id="KW-0456">Lyase</keyword>
<dbReference type="InterPro" id="IPR002129">
    <property type="entry name" value="PyrdxlP-dep_de-COase"/>
</dbReference>
<feature type="repeat" description="RCC1" evidence="9">
    <location>
        <begin position="257"/>
        <end position="320"/>
    </location>
</feature>
<dbReference type="STRING" id="264951.A0A443HNW1"/>
<dbReference type="InterPro" id="IPR001313">
    <property type="entry name" value="Pumilio_RNA-bd_rpt"/>
</dbReference>
<dbReference type="GO" id="GO:0030170">
    <property type="term" value="F:pyridoxal phosphate binding"/>
    <property type="evidence" value="ECO:0007669"/>
    <property type="project" value="InterPro"/>
</dbReference>
<dbReference type="SUPFAM" id="SSF50985">
    <property type="entry name" value="RCC1/BLIP-II"/>
    <property type="match status" value="1"/>
</dbReference>
<evidence type="ECO:0000313" key="13">
    <source>
        <dbReference type="Proteomes" id="UP000283841"/>
    </source>
</evidence>
<evidence type="ECO:0000256" key="5">
    <source>
        <dbReference type="ARBA" id="ARBA00022898"/>
    </source>
</evidence>
<keyword evidence="13" id="KW-1185">Reference proteome</keyword>
<evidence type="ECO:0000256" key="7">
    <source>
        <dbReference type="ARBA" id="ARBA00024893"/>
    </source>
</evidence>
<dbReference type="PANTHER" id="PTHR47563:SF1">
    <property type="entry name" value="PROTEIN FMP25, MITOCHONDRIAL"/>
    <property type="match status" value="1"/>
</dbReference>
<keyword evidence="11" id="KW-0472">Membrane</keyword>
<dbReference type="InterPro" id="IPR011989">
    <property type="entry name" value="ARM-like"/>
</dbReference>
<dbReference type="RefSeq" id="XP_028483106.1">
    <property type="nucleotide sequence ID" value="XM_028632000.1"/>
</dbReference>
<evidence type="ECO:0000256" key="4">
    <source>
        <dbReference type="ARBA" id="ARBA00022737"/>
    </source>
</evidence>
<keyword evidence="5 8" id="KW-0663">Pyridoxal phosphate</keyword>
<dbReference type="FunFam" id="2.130.10.30:FF:000027">
    <property type="entry name" value="Protein FMP25, mitochondrial"/>
    <property type="match status" value="1"/>
</dbReference>
<dbReference type="GO" id="GO:0034551">
    <property type="term" value="P:mitochondrial respiratory chain complex III assembly"/>
    <property type="evidence" value="ECO:0007669"/>
    <property type="project" value="TreeGrafter"/>
</dbReference>
<evidence type="ECO:0000313" key="12">
    <source>
        <dbReference type="EMBL" id="RWQ93461.1"/>
    </source>
</evidence>
<feature type="compositionally biased region" description="Basic and acidic residues" evidence="10">
    <location>
        <begin position="1070"/>
        <end position="1089"/>
    </location>
</feature>
<dbReference type="GeneID" id="39601277"/>
<dbReference type="InterPro" id="IPR009091">
    <property type="entry name" value="RCC1/BLIP-II"/>
</dbReference>
<accession>A0A443HNW1</accession>